<gene>
    <name evidence="2" type="ORF">GFSPODELE1_LOCUS1792</name>
</gene>
<reference evidence="3" key="1">
    <citation type="submission" date="2024-04" db="EMBL/GenBank/DDBJ databases">
        <authorList>
            <person name="Shaw F."/>
            <person name="Minotto A."/>
        </authorList>
    </citation>
    <scope>NUCLEOTIDE SEQUENCE [LARGE SCALE GENOMIC DNA]</scope>
</reference>
<evidence type="ECO:0000313" key="3">
    <source>
        <dbReference type="Proteomes" id="UP001497453"/>
    </source>
</evidence>
<keyword evidence="3" id="KW-1185">Reference proteome</keyword>
<name>A0ABP1CPR9_9APHY</name>
<accession>A0ABP1CPR9</accession>
<keyword evidence="1" id="KW-0812">Transmembrane</keyword>
<dbReference type="EMBL" id="OZ037953">
    <property type="protein sequence ID" value="CAL1697680.1"/>
    <property type="molecule type" value="Genomic_DNA"/>
</dbReference>
<protein>
    <recommendedName>
        <fullName evidence="4">Maturase K</fullName>
    </recommendedName>
</protein>
<keyword evidence="1" id="KW-1133">Transmembrane helix</keyword>
<evidence type="ECO:0000313" key="2">
    <source>
        <dbReference type="EMBL" id="CAL1697680.1"/>
    </source>
</evidence>
<keyword evidence="1" id="KW-0472">Membrane</keyword>
<dbReference type="Proteomes" id="UP001497453">
    <property type="component" value="Chromosome 10"/>
</dbReference>
<organism evidence="2 3">
    <name type="scientific">Somion occarium</name>
    <dbReference type="NCBI Taxonomy" id="3059160"/>
    <lineage>
        <taxon>Eukaryota</taxon>
        <taxon>Fungi</taxon>
        <taxon>Dikarya</taxon>
        <taxon>Basidiomycota</taxon>
        <taxon>Agaricomycotina</taxon>
        <taxon>Agaricomycetes</taxon>
        <taxon>Polyporales</taxon>
        <taxon>Cerrenaceae</taxon>
        <taxon>Somion</taxon>
    </lineage>
</organism>
<evidence type="ECO:0000256" key="1">
    <source>
        <dbReference type="SAM" id="Phobius"/>
    </source>
</evidence>
<sequence>MQDAHFPLYREAEVQIWRDNFRIWMSFSQRLSRQECRLSEDRYPENRRRGCLSFVDVLKHSRFDYHPSDEFVLPLSLPQFSNVKQPLSSRASYIRTSQRVTSIPGTKGISSPFILPSSLFPPHRHVLVFAYDYPFILFIVTVVFNCLSRCLSRPSRWHALHWRLVILFPPSCAHVTFICTIELIDALFVDCPFERKKAGGKRNWIRGRGITDVTYSINVQYITPSP</sequence>
<feature type="transmembrane region" description="Helical" evidence="1">
    <location>
        <begin position="126"/>
        <end position="147"/>
    </location>
</feature>
<evidence type="ECO:0008006" key="4">
    <source>
        <dbReference type="Google" id="ProtNLM"/>
    </source>
</evidence>
<proteinExistence type="predicted"/>